<dbReference type="AlphaFoldDB" id="A0A8R7R0D2"/>
<accession>A0A8R7R0D2</accession>
<keyword evidence="3" id="KW-1185">Reference proteome</keyword>
<reference evidence="3" key="1">
    <citation type="journal article" date="2013" name="Nature">
        <title>Draft genome of the wheat A-genome progenitor Triticum urartu.</title>
        <authorList>
            <person name="Ling H.Q."/>
            <person name="Zhao S."/>
            <person name="Liu D."/>
            <person name="Wang J."/>
            <person name="Sun H."/>
            <person name="Zhang C."/>
            <person name="Fan H."/>
            <person name="Li D."/>
            <person name="Dong L."/>
            <person name="Tao Y."/>
            <person name="Gao C."/>
            <person name="Wu H."/>
            <person name="Li Y."/>
            <person name="Cui Y."/>
            <person name="Guo X."/>
            <person name="Zheng S."/>
            <person name="Wang B."/>
            <person name="Yu K."/>
            <person name="Liang Q."/>
            <person name="Yang W."/>
            <person name="Lou X."/>
            <person name="Chen J."/>
            <person name="Feng M."/>
            <person name="Jian J."/>
            <person name="Zhang X."/>
            <person name="Luo G."/>
            <person name="Jiang Y."/>
            <person name="Liu J."/>
            <person name="Wang Z."/>
            <person name="Sha Y."/>
            <person name="Zhang B."/>
            <person name="Wu H."/>
            <person name="Tang D."/>
            <person name="Shen Q."/>
            <person name="Xue P."/>
            <person name="Zou S."/>
            <person name="Wang X."/>
            <person name="Liu X."/>
            <person name="Wang F."/>
            <person name="Yang Y."/>
            <person name="An X."/>
            <person name="Dong Z."/>
            <person name="Zhang K."/>
            <person name="Zhang X."/>
            <person name="Luo M.C."/>
            <person name="Dvorak J."/>
            <person name="Tong Y."/>
            <person name="Wang J."/>
            <person name="Yang H."/>
            <person name="Li Z."/>
            <person name="Wang D."/>
            <person name="Zhang A."/>
            <person name="Wang J."/>
        </authorList>
    </citation>
    <scope>NUCLEOTIDE SEQUENCE</scope>
    <source>
        <strain evidence="3">cv. G1812</strain>
    </source>
</reference>
<evidence type="ECO:0000256" key="1">
    <source>
        <dbReference type="SAM" id="MobiDB-lite"/>
    </source>
</evidence>
<feature type="region of interest" description="Disordered" evidence="1">
    <location>
        <begin position="142"/>
        <end position="183"/>
    </location>
</feature>
<feature type="region of interest" description="Disordered" evidence="1">
    <location>
        <begin position="68"/>
        <end position="88"/>
    </location>
</feature>
<evidence type="ECO:0000313" key="3">
    <source>
        <dbReference type="Proteomes" id="UP000015106"/>
    </source>
</evidence>
<evidence type="ECO:0000313" key="2">
    <source>
        <dbReference type="EnsemblPlants" id="TuG1812G0700002747.01.T01.cds332037"/>
    </source>
</evidence>
<dbReference type="EnsemblPlants" id="TuG1812G0700002747.01.T02">
    <property type="protein sequence ID" value="TuG1812G0700002747.01.T02.cds332037"/>
    <property type="gene ID" value="TuG1812G0700002747.01"/>
</dbReference>
<reference evidence="2" key="2">
    <citation type="submission" date="2018-03" db="EMBL/GenBank/DDBJ databases">
        <title>The Triticum urartu genome reveals the dynamic nature of wheat genome evolution.</title>
        <authorList>
            <person name="Ling H."/>
            <person name="Ma B."/>
            <person name="Shi X."/>
            <person name="Liu H."/>
            <person name="Dong L."/>
            <person name="Sun H."/>
            <person name="Cao Y."/>
            <person name="Gao Q."/>
            <person name="Zheng S."/>
            <person name="Li Y."/>
            <person name="Yu Y."/>
            <person name="Du H."/>
            <person name="Qi M."/>
            <person name="Li Y."/>
            <person name="Yu H."/>
            <person name="Cui Y."/>
            <person name="Wang N."/>
            <person name="Chen C."/>
            <person name="Wu H."/>
            <person name="Zhao Y."/>
            <person name="Zhang J."/>
            <person name="Li Y."/>
            <person name="Zhou W."/>
            <person name="Zhang B."/>
            <person name="Hu W."/>
            <person name="Eijk M."/>
            <person name="Tang J."/>
            <person name="Witsenboer H."/>
            <person name="Zhao S."/>
            <person name="Li Z."/>
            <person name="Zhang A."/>
            <person name="Wang D."/>
            <person name="Liang C."/>
        </authorList>
    </citation>
    <scope>NUCLEOTIDE SEQUENCE [LARGE SCALE GENOMIC DNA]</scope>
    <source>
        <strain evidence="2">cv. G1812</strain>
    </source>
</reference>
<protein>
    <submittedName>
        <fullName evidence="2">Uncharacterized protein</fullName>
    </submittedName>
</protein>
<dbReference type="Gramene" id="TuG1812G0700002747.01.T02">
    <property type="protein sequence ID" value="TuG1812G0700002747.01.T02.cds332037"/>
    <property type="gene ID" value="TuG1812G0700002747.01"/>
</dbReference>
<dbReference type="Proteomes" id="UP000015106">
    <property type="component" value="Chromosome 7"/>
</dbReference>
<name>A0A8R7R0D2_TRIUA</name>
<reference evidence="2" key="3">
    <citation type="submission" date="2022-06" db="UniProtKB">
        <authorList>
            <consortium name="EnsemblPlants"/>
        </authorList>
    </citation>
    <scope>IDENTIFICATION</scope>
</reference>
<dbReference type="Gramene" id="TuG1812G0700002747.01.T01">
    <property type="protein sequence ID" value="TuG1812G0700002747.01.T01.cds332037"/>
    <property type="gene ID" value="TuG1812G0700002747.01"/>
</dbReference>
<sequence>ISHEDENISLVSPSHVILDSFRSLATPAAASSPATAAPGPRLALTGHRRPPTLVLRLVAIATLSSSRGAARQEGATASRASSVSRGGPECGRPVLCLHERGLDPDSAEGGEQQPAMLCWPWRRKELMWLGFGYPRHPSPRSLSAWPWSEGGRRDAAKSSDAGCNSLNRWRSRPRERERRPSAPAPLSLPLLWRCFAGDI</sequence>
<dbReference type="EnsemblPlants" id="TuG1812G0700002747.01.T01">
    <property type="protein sequence ID" value="TuG1812G0700002747.01.T01.cds332037"/>
    <property type="gene ID" value="TuG1812G0700002747.01"/>
</dbReference>
<proteinExistence type="predicted"/>
<organism evidence="2 3">
    <name type="scientific">Triticum urartu</name>
    <name type="common">Red wild einkorn</name>
    <name type="synonym">Crithodium urartu</name>
    <dbReference type="NCBI Taxonomy" id="4572"/>
    <lineage>
        <taxon>Eukaryota</taxon>
        <taxon>Viridiplantae</taxon>
        <taxon>Streptophyta</taxon>
        <taxon>Embryophyta</taxon>
        <taxon>Tracheophyta</taxon>
        <taxon>Spermatophyta</taxon>
        <taxon>Magnoliopsida</taxon>
        <taxon>Liliopsida</taxon>
        <taxon>Poales</taxon>
        <taxon>Poaceae</taxon>
        <taxon>BOP clade</taxon>
        <taxon>Pooideae</taxon>
        <taxon>Triticodae</taxon>
        <taxon>Triticeae</taxon>
        <taxon>Triticinae</taxon>
        <taxon>Triticum</taxon>
    </lineage>
</organism>